<evidence type="ECO:0000313" key="1">
    <source>
        <dbReference type="EMBL" id="ADE34441.1"/>
    </source>
</evidence>
<name>E2CU42_ISKNV</name>
<proteinExistence type="predicted"/>
<sequence>MTGPQLTCTTRDVRKRMPPISCLARCPQAWGHCNVGKKFESAQMTGAHGKVSFTMKRAASDEPVGPAAKAACDIPLAGPATAHAMFSALMEPYANHTKVLCFNCDVMSPAAWGDMGPTLHRYNSTHWKHKWPCLVLPQDDGQADTVQTFMLVNAVEAGSPVCVNAVLSPCEIVGKETFVSHCELFLPRLDALREGLLHVVRSSKVDRVYMLAEATATDYKLCVQQTKEDYGCRSAWQLEMLKLCGPFERVIHLSDGCRVLNDVAGNILSMARLNGDVKTTFILWSTLDNPHVPCEMEGCNFMAVRKQADMAHTLARLLTDMSIVSFDDIPVNLRLNCIVSHKQ</sequence>
<evidence type="ECO:0000313" key="2">
    <source>
        <dbReference type="Proteomes" id="UP000160942"/>
    </source>
</evidence>
<protein>
    <submittedName>
        <fullName evidence="1">ORF97L</fullName>
    </submittedName>
</protein>
<dbReference type="Proteomes" id="UP000160942">
    <property type="component" value="Segment"/>
</dbReference>
<reference evidence="1 2" key="1">
    <citation type="journal article" date="2010" name="Virol. J.">
        <title>Complete genome sequence of a Megalocytivirus (family Iridoviridae) associated with turbot mortality in China.</title>
        <authorList>
            <person name="Shi C.Y."/>
            <person name="Jia K.T."/>
            <person name="Yang B."/>
            <person name="Huang J."/>
        </authorList>
    </citation>
    <scope>NUCLEOTIDE SEQUENCE [LARGE SCALE GENOMIC DNA]</scope>
</reference>
<dbReference type="EMBL" id="GQ273492">
    <property type="protein sequence ID" value="ADE34441.1"/>
    <property type="molecule type" value="Genomic_DNA"/>
</dbReference>
<organism evidence="1 2">
    <name type="scientific">Turbot reddish body iridovirus</name>
    <dbReference type="NCBI Taxonomy" id="273651"/>
    <lineage>
        <taxon>Viruses</taxon>
        <taxon>Varidnaviria</taxon>
        <taxon>Bamfordvirae</taxon>
        <taxon>Nucleocytoviricota</taxon>
        <taxon>Megaviricetes</taxon>
        <taxon>Pimascovirales</taxon>
        <taxon>Pimascovirales incertae sedis</taxon>
        <taxon>Iridoviridae</taxon>
        <taxon>Alphairidovirinae</taxon>
        <taxon>Megalocytivirus</taxon>
        <taxon>Megalocytivirus pagrus1</taxon>
        <taxon>Infectious spleen and kidney necrosis virus</taxon>
    </lineage>
</organism>
<accession>E2CU42</accession>